<dbReference type="Proteomes" id="UP000780801">
    <property type="component" value="Unassembled WGS sequence"/>
</dbReference>
<comment type="caution">
    <text evidence="5">The sequence shown here is derived from an EMBL/GenBank/DDBJ whole genome shotgun (WGS) entry which is preliminary data.</text>
</comment>
<dbReference type="EMBL" id="JAABOA010001522">
    <property type="protein sequence ID" value="KAF9581377.1"/>
    <property type="molecule type" value="Genomic_DNA"/>
</dbReference>
<evidence type="ECO:0000256" key="2">
    <source>
        <dbReference type="ARBA" id="ARBA00004613"/>
    </source>
</evidence>
<keyword evidence="3" id="KW-0964">Secreted</keyword>
<dbReference type="GO" id="GO:0043657">
    <property type="term" value="C:host cell"/>
    <property type="evidence" value="ECO:0007669"/>
    <property type="project" value="UniProtKB-SubCell"/>
</dbReference>
<keyword evidence="6" id="KW-1185">Reference proteome</keyword>
<reference evidence="5" key="1">
    <citation type="journal article" date="2020" name="Fungal Divers.">
        <title>Resolving the Mortierellaceae phylogeny through synthesis of multi-gene phylogenetics and phylogenomics.</title>
        <authorList>
            <person name="Vandepol N."/>
            <person name="Liber J."/>
            <person name="Desiro A."/>
            <person name="Na H."/>
            <person name="Kennedy M."/>
            <person name="Barry K."/>
            <person name="Grigoriev I.V."/>
            <person name="Miller A.N."/>
            <person name="O'Donnell K."/>
            <person name="Stajich J.E."/>
            <person name="Bonito G."/>
        </authorList>
    </citation>
    <scope>NUCLEOTIDE SEQUENCE</scope>
    <source>
        <strain evidence="5">KOD1015</strain>
    </source>
</reference>
<name>A0A9P6FTG4_9FUNG</name>
<dbReference type="OrthoDB" id="2673191at2759"/>
<proteinExistence type="predicted"/>
<gene>
    <name evidence="5" type="ORF">BGW38_001629</name>
</gene>
<protein>
    <recommendedName>
        <fullName evidence="4">Crinkler effector protein N-terminal domain-containing protein</fullName>
    </recommendedName>
</protein>
<evidence type="ECO:0000256" key="3">
    <source>
        <dbReference type="ARBA" id="ARBA00022525"/>
    </source>
</evidence>
<evidence type="ECO:0000259" key="4">
    <source>
        <dbReference type="Pfam" id="PF20147"/>
    </source>
</evidence>
<evidence type="ECO:0000313" key="6">
    <source>
        <dbReference type="Proteomes" id="UP000780801"/>
    </source>
</evidence>
<dbReference type="AlphaFoldDB" id="A0A9P6FTG4"/>
<dbReference type="Pfam" id="PF20147">
    <property type="entry name" value="Crinkler"/>
    <property type="match status" value="1"/>
</dbReference>
<accession>A0A9P6FTG4</accession>
<evidence type="ECO:0000256" key="1">
    <source>
        <dbReference type="ARBA" id="ARBA00004340"/>
    </source>
</evidence>
<dbReference type="InterPro" id="IPR045379">
    <property type="entry name" value="Crinkler_N"/>
</dbReference>
<feature type="domain" description="Crinkler effector protein N-terminal" evidence="4">
    <location>
        <begin position="6"/>
        <end position="107"/>
    </location>
</feature>
<sequence length="110" mass="12263">MIDKHLTLFCLVDGEATSNAFSVEIEPIKTVDALKMLIKAEKANRFHDVDADELTLWRVSRPVIAANKHQPVLLSAIDSPLELDPTDNIADSFSEAPPKKTIHIIVQRPH</sequence>
<organism evidence="5 6">
    <name type="scientific">Lunasporangiospora selenospora</name>
    <dbReference type="NCBI Taxonomy" id="979761"/>
    <lineage>
        <taxon>Eukaryota</taxon>
        <taxon>Fungi</taxon>
        <taxon>Fungi incertae sedis</taxon>
        <taxon>Mucoromycota</taxon>
        <taxon>Mortierellomycotina</taxon>
        <taxon>Mortierellomycetes</taxon>
        <taxon>Mortierellales</taxon>
        <taxon>Mortierellaceae</taxon>
        <taxon>Lunasporangiospora</taxon>
    </lineage>
</organism>
<comment type="subcellular location">
    <subcellularLocation>
        <location evidence="1">Host cell</location>
    </subcellularLocation>
    <subcellularLocation>
        <location evidence="2">Secreted</location>
    </subcellularLocation>
</comment>
<evidence type="ECO:0000313" key="5">
    <source>
        <dbReference type="EMBL" id="KAF9581377.1"/>
    </source>
</evidence>
<feature type="non-terminal residue" evidence="5">
    <location>
        <position position="110"/>
    </location>
</feature>
<dbReference type="GO" id="GO:0005576">
    <property type="term" value="C:extracellular region"/>
    <property type="evidence" value="ECO:0007669"/>
    <property type="project" value="UniProtKB-SubCell"/>
</dbReference>